<dbReference type="RefSeq" id="WP_178010998.1">
    <property type="nucleotide sequence ID" value="NZ_CP058316.1"/>
</dbReference>
<keyword evidence="1" id="KW-1133">Transmembrane helix</keyword>
<evidence type="ECO:0000256" key="1">
    <source>
        <dbReference type="SAM" id="Phobius"/>
    </source>
</evidence>
<protein>
    <submittedName>
        <fullName evidence="2">Uncharacterized protein</fullName>
    </submittedName>
</protein>
<dbReference type="Proteomes" id="UP000509638">
    <property type="component" value="Chromosome"/>
</dbReference>
<sequence length="102" mass="9936">MSAITAGVAREQQSTSVVKLAAIGVALAVAITGLIVTGFSPMWIAGSLGISAAAATQLVAAIKAGKNAFTVIAAVAGAGVASALTATIVWLVFNWAVEPAVA</sequence>
<keyword evidence="1" id="KW-0472">Membrane</keyword>
<evidence type="ECO:0000313" key="2">
    <source>
        <dbReference type="EMBL" id="QLD11225.1"/>
    </source>
</evidence>
<gene>
    <name evidence="2" type="ORF">HW566_05210</name>
</gene>
<proteinExistence type="predicted"/>
<reference evidence="2 3" key="1">
    <citation type="submission" date="2020-06" db="EMBL/GenBank/DDBJ databases">
        <authorList>
            <person name="Jo H."/>
        </authorList>
    </citation>
    <scope>NUCLEOTIDE SEQUENCE [LARGE SCALE GENOMIC DNA]</scope>
    <source>
        <strain evidence="2 3">I46</strain>
    </source>
</reference>
<feature type="transmembrane region" description="Helical" evidence="1">
    <location>
        <begin position="42"/>
        <end position="62"/>
    </location>
</feature>
<evidence type="ECO:0000313" key="3">
    <source>
        <dbReference type="Proteomes" id="UP000509638"/>
    </source>
</evidence>
<dbReference type="EMBL" id="CP058316">
    <property type="protein sequence ID" value="QLD11225.1"/>
    <property type="molecule type" value="Genomic_DNA"/>
</dbReference>
<organism evidence="2 3">
    <name type="scientific">Microbacterium oleivorans</name>
    <dbReference type="NCBI Taxonomy" id="273677"/>
    <lineage>
        <taxon>Bacteria</taxon>
        <taxon>Bacillati</taxon>
        <taxon>Actinomycetota</taxon>
        <taxon>Actinomycetes</taxon>
        <taxon>Micrococcales</taxon>
        <taxon>Microbacteriaceae</taxon>
        <taxon>Microbacterium</taxon>
    </lineage>
</organism>
<accession>A0A7D5ERL5</accession>
<dbReference type="AlphaFoldDB" id="A0A7D5ERL5"/>
<feature type="transmembrane region" description="Helical" evidence="1">
    <location>
        <begin position="69"/>
        <end position="93"/>
    </location>
</feature>
<name>A0A7D5ERL5_9MICO</name>
<keyword evidence="1" id="KW-0812">Transmembrane</keyword>
<feature type="transmembrane region" description="Helical" evidence="1">
    <location>
        <begin position="17"/>
        <end position="36"/>
    </location>
</feature>